<evidence type="ECO:0000313" key="4">
    <source>
        <dbReference type="EMBL" id="AJR04866.1"/>
    </source>
</evidence>
<dbReference type="Pfam" id="PF00176">
    <property type="entry name" value="SNF2-rel_dom"/>
    <property type="match status" value="1"/>
</dbReference>
<dbReference type="InterPro" id="IPR001650">
    <property type="entry name" value="Helicase_C-like"/>
</dbReference>
<dbReference type="Gene3D" id="3.40.50.10810">
    <property type="entry name" value="Tandem AAA-ATPase domain"/>
    <property type="match status" value="2"/>
</dbReference>
<evidence type="ECO:0008006" key="6">
    <source>
        <dbReference type="Google" id="ProtNLM"/>
    </source>
</evidence>
<dbReference type="OrthoDB" id="9814088at2"/>
<dbReference type="EMBL" id="CP007202">
    <property type="protein sequence ID" value="AJR04866.1"/>
    <property type="molecule type" value="Genomic_DNA"/>
</dbReference>
<name>A0A0C5W0M6_9FLAO</name>
<dbReference type="InterPro" id="IPR000330">
    <property type="entry name" value="SNF2_N"/>
</dbReference>
<dbReference type="SMART" id="SM00487">
    <property type="entry name" value="DEXDc"/>
    <property type="match status" value="1"/>
</dbReference>
<accession>A0A0C5W0M6</accession>
<dbReference type="InterPro" id="IPR027417">
    <property type="entry name" value="P-loop_NTPase"/>
</dbReference>
<dbReference type="RefSeq" id="WP_044638270.1">
    <property type="nucleotide sequence ID" value="NZ_CP007202.1"/>
</dbReference>
<dbReference type="SMART" id="SM00490">
    <property type="entry name" value="HELICc"/>
    <property type="match status" value="1"/>
</dbReference>
<evidence type="ECO:0000313" key="5">
    <source>
        <dbReference type="Proteomes" id="UP000032229"/>
    </source>
</evidence>
<dbReference type="Gene3D" id="3.40.50.300">
    <property type="entry name" value="P-loop containing nucleotide triphosphate hydrolases"/>
    <property type="match status" value="1"/>
</dbReference>
<organism evidence="4 5">
    <name type="scientific">Siansivirga zeaxanthinifaciens CC-SAMT-1</name>
    <dbReference type="NCBI Taxonomy" id="1454006"/>
    <lineage>
        <taxon>Bacteria</taxon>
        <taxon>Pseudomonadati</taxon>
        <taxon>Bacteroidota</taxon>
        <taxon>Flavobacteriia</taxon>
        <taxon>Flavobacteriales</taxon>
        <taxon>Flavobacteriaceae</taxon>
        <taxon>Siansivirga</taxon>
    </lineage>
</organism>
<feature type="domain" description="Helicase ATP-binding" evidence="2">
    <location>
        <begin position="533"/>
        <end position="791"/>
    </location>
</feature>
<dbReference type="Proteomes" id="UP000032229">
    <property type="component" value="Chromosome"/>
</dbReference>
<dbReference type="PANTHER" id="PTHR10799">
    <property type="entry name" value="SNF2/RAD54 HELICASE FAMILY"/>
    <property type="match status" value="1"/>
</dbReference>
<dbReference type="STRING" id="1454006.AW14_07830"/>
<dbReference type="SUPFAM" id="SSF52540">
    <property type="entry name" value="P-loop containing nucleoside triphosphate hydrolases"/>
    <property type="match status" value="2"/>
</dbReference>
<dbReference type="InterPro" id="IPR038718">
    <property type="entry name" value="SNF2-like_sf"/>
</dbReference>
<dbReference type="Pfam" id="PF00271">
    <property type="entry name" value="Helicase_C"/>
    <property type="match status" value="1"/>
</dbReference>
<evidence type="ECO:0000259" key="2">
    <source>
        <dbReference type="PROSITE" id="PS51192"/>
    </source>
</evidence>
<protein>
    <recommendedName>
        <fullName evidence="6">Helicase ATP-binding domain-containing protein</fullName>
    </recommendedName>
</protein>
<feature type="coiled-coil region" evidence="1">
    <location>
        <begin position="1176"/>
        <end position="1203"/>
    </location>
</feature>
<dbReference type="GO" id="GO:0005524">
    <property type="term" value="F:ATP binding"/>
    <property type="evidence" value="ECO:0007669"/>
    <property type="project" value="InterPro"/>
</dbReference>
<feature type="domain" description="Helicase C-terminal" evidence="3">
    <location>
        <begin position="995"/>
        <end position="1166"/>
    </location>
</feature>
<reference evidence="4 5" key="1">
    <citation type="submission" date="2014-02" db="EMBL/GenBank/DDBJ databases">
        <authorList>
            <person name="Young C.-C."/>
            <person name="Hameed A."/>
            <person name="Huang H.-C."/>
            <person name="Shahina M."/>
        </authorList>
    </citation>
    <scope>NUCLEOTIDE SEQUENCE [LARGE SCALE GENOMIC DNA]</scope>
    <source>
        <strain evidence="4 5">CC-SAMT-1</strain>
    </source>
</reference>
<gene>
    <name evidence="4" type="ORF">AW14_07830</name>
</gene>
<evidence type="ECO:0000259" key="3">
    <source>
        <dbReference type="PROSITE" id="PS51194"/>
    </source>
</evidence>
<dbReference type="PROSITE" id="PS51192">
    <property type="entry name" value="HELICASE_ATP_BIND_1"/>
    <property type="match status" value="1"/>
</dbReference>
<dbReference type="HOGENOM" id="CLU_255703_0_0_10"/>
<dbReference type="KEGG" id="sze:AW14_07830"/>
<sequence length="1421" mass="162736">MAQGYKGFAQIAREANKRLEELKKQKTMDPLLEERGFIGPNDITSAEYAWEMRKTEYQQIKAIEKTGSPMVLNHADGKQHEYLITEAIKAGKEIPEEVLQDYPWLKAEMQELETVKESESISQTEQPNLLMGDAWFEENPTKILGEQYETTDRFGKPTTKVKGSMDDVITGINVPSVDVPVTHVEALESNIKDDVEHLVKDKVYKENIEQVVQKTKKERAEKELQKAINPDAPMVVAKDNFSFDDIMQQYNKGLTEDEIKAWVWYKRKTNGYNDETVVLAKKNGWSKYVVPLNEVGKQLDKWLKAGVVCYYNGDYMPSVLYYAENIYKRQSVLLREKETIIQTFGEEQYNRQWKGLEAVKPPKLTLTDPRKENRLFIKPTSSFGKEIRVGALTDGTAFTEYNSTTGKWQEGTTDLTDAFKQWLRNQPKDDFKKSSAWDIISYYIDGRTPSRHYDKEEKLRIRQNAKQEGDTFFVEFLAKGLTREDQLKIEQLWNERYNGYVEINYFKIPVAFTCSATFKNKPLFIRPAQREGIGFISVHGSGCIAYDVGVGKTMTAILSLAQALESGQCKRPFIVVPNQTYKNWLSELRGVVEKGQVTLTGVLPQYQVMDLYNLGRDYLEPLMDENGTMQPVPEYSISVLTYEGFNRLAFNDDTWDTIGNELFDILNQGTEEEREKVKLFEKIEEMMGRGVKGGTANIEELGFDYMVVDEAHAMKKSFTQVKGEQQGSGKRERAPYEIKSGQPSMTALRGFMISQYILRNNKMRNVLLLTATPFTNSPLEIYSMLALIGYQQLEKSGVKNIKEFFDTYIKTSLELVINAKLKPERKEIVMGFANLIALQSLIFKFITYKTGEDANIQRPNKIVLPMVNKREGDQVIALSPEEQISTNLPLTPTQRGFMQDVELYVTGRTSLTNFCVNPMGMEEESEDTSKGDAIDESNMSADEEEGARILRGLSFARQLALSPYLYACNPDKNPSYDQYVDSSPKLKYIMECIKSVKRFHEMRGEDVSGQVIYMNAGVSFFPLIREYLIKKIGFKDSEIGIIKSGLSAAKKEGIKEKFLAGTIKVLIGSATIKEGINLQNKATTLYNCWLDWNPTDVKQLEGRIWRFGNRYANVRIVNPLMEDSVDTFIFQKLEEKTSRINEIWYRAGKTNALNLEEFNPAELKMGLVTDPKALAELLLIEEREQIQDEINSLKNQQNVLTDIKSARDNFNSNIEHVNQAVERYKPQKTTDKHGNPIKVQARSIETVLKIYKDYLEDETTQTTYRDQNIYDTVRKANATLKRGLEQVLEPKGYDINFDFEQVNGRINTEIEEKQRILEERTGTEAVSQKAEEIIKDREQKGYKPKSVAERVEEFASLNDKVLTELMVYGGESEKATDTKRAKKGEVLESSADKLDKIRKLRGAFKQMQERLQRIKALKKAA</sequence>
<dbReference type="InterPro" id="IPR014001">
    <property type="entry name" value="Helicase_ATP-bd"/>
</dbReference>
<keyword evidence="1" id="KW-0175">Coiled coil</keyword>
<dbReference type="PROSITE" id="PS51194">
    <property type="entry name" value="HELICASE_CTER"/>
    <property type="match status" value="1"/>
</dbReference>
<proteinExistence type="predicted"/>
<keyword evidence="5" id="KW-1185">Reference proteome</keyword>
<evidence type="ECO:0000256" key="1">
    <source>
        <dbReference type="SAM" id="Coils"/>
    </source>
</evidence>